<proteinExistence type="predicted"/>
<feature type="transmembrane region" description="Helical" evidence="1">
    <location>
        <begin position="12"/>
        <end position="27"/>
    </location>
</feature>
<dbReference type="RefSeq" id="WP_230511638.1">
    <property type="nucleotide sequence ID" value="NZ_JAJITD010000011.1"/>
</dbReference>
<comment type="caution">
    <text evidence="2">The sequence shown here is derived from an EMBL/GenBank/DDBJ whole genome shotgun (WGS) entry which is preliminary data.</text>
</comment>
<keyword evidence="1" id="KW-0812">Transmembrane</keyword>
<feature type="transmembrane region" description="Helical" evidence="1">
    <location>
        <begin position="48"/>
        <end position="73"/>
    </location>
</feature>
<evidence type="ECO:0000313" key="3">
    <source>
        <dbReference type="Proteomes" id="UP001431019"/>
    </source>
</evidence>
<keyword evidence="1" id="KW-1133">Transmembrane helix</keyword>
<keyword evidence="3" id="KW-1185">Reference proteome</keyword>
<name>A0ABS8JZN2_9BURK</name>
<sequence>MSERSEPNNISVNRYVFFSGMLIYCCAKRHRDARKIAAVGPRRTARQGFAAPALRFILNPIGLEPALLLVILFF</sequence>
<protein>
    <submittedName>
        <fullName evidence="2">Uncharacterized protein</fullName>
    </submittedName>
</protein>
<dbReference type="Proteomes" id="UP001431019">
    <property type="component" value="Unassembled WGS sequence"/>
</dbReference>
<keyword evidence="1" id="KW-0472">Membrane</keyword>
<organism evidence="2 3">
    <name type="scientific">Paraburkholderia sejongensis</name>
    <dbReference type="NCBI Taxonomy" id="2886946"/>
    <lineage>
        <taxon>Bacteria</taxon>
        <taxon>Pseudomonadati</taxon>
        <taxon>Pseudomonadota</taxon>
        <taxon>Betaproteobacteria</taxon>
        <taxon>Burkholderiales</taxon>
        <taxon>Burkholderiaceae</taxon>
        <taxon>Paraburkholderia</taxon>
    </lineage>
</organism>
<dbReference type="EMBL" id="JAJITD010000011">
    <property type="protein sequence ID" value="MCC8395367.1"/>
    <property type="molecule type" value="Genomic_DNA"/>
</dbReference>
<evidence type="ECO:0000256" key="1">
    <source>
        <dbReference type="SAM" id="Phobius"/>
    </source>
</evidence>
<gene>
    <name evidence="2" type="ORF">LJ656_22520</name>
</gene>
<evidence type="ECO:0000313" key="2">
    <source>
        <dbReference type="EMBL" id="MCC8395367.1"/>
    </source>
</evidence>
<reference evidence="2 3" key="1">
    <citation type="submission" date="2021-11" db="EMBL/GenBank/DDBJ databases">
        <authorList>
            <person name="Oh E.-T."/>
            <person name="Kim S.-B."/>
        </authorList>
    </citation>
    <scope>NUCLEOTIDE SEQUENCE [LARGE SCALE GENOMIC DNA]</scope>
    <source>
        <strain evidence="2 3">MMS20-SJTR3</strain>
    </source>
</reference>
<accession>A0ABS8JZN2</accession>